<sequence>MWAIRCFLDLQLCTIVEHLQPAMAQLRGRMLDIGAGQSPWKEYLPAGCVYQGLDVQDATEFGMSPRDDIAYYDGTVMPFPAGAFDSAICIEVMEHVPDPEAFLAEVARVLKPGAPLLLSTPWSARRHHVPHDYHRFTREQLAALLARHGFAHIDIRERGNDVGVIANKLLVLAIRMLRPPAWQRGIWSLPLGALVAAWAVLMVVAFHVSQRLGAGGVEDPLGYFVRAHRANDSAS</sequence>
<evidence type="ECO:0000313" key="2">
    <source>
        <dbReference type="EMBL" id="MEK8047727.1"/>
    </source>
</evidence>
<dbReference type="GO" id="GO:0032259">
    <property type="term" value="P:methylation"/>
    <property type="evidence" value="ECO:0007669"/>
    <property type="project" value="UniProtKB-KW"/>
</dbReference>
<gene>
    <name evidence="2" type="ORF">AACH00_15295</name>
</gene>
<evidence type="ECO:0000313" key="3">
    <source>
        <dbReference type="Proteomes" id="UP001379945"/>
    </source>
</evidence>
<dbReference type="SUPFAM" id="SSF53335">
    <property type="entry name" value="S-adenosyl-L-methionine-dependent methyltransferases"/>
    <property type="match status" value="1"/>
</dbReference>
<keyword evidence="3" id="KW-1185">Reference proteome</keyword>
<organism evidence="2 3">
    <name type="scientific">Ideonella margarita</name>
    <dbReference type="NCBI Taxonomy" id="2984191"/>
    <lineage>
        <taxon>Bacteria</taxon>
        <taxon>Pseudomonadati</taxon>
        <taxon>Pseudomonadota</taxon>
        <taxon>Betaproteobacteria</taxon>
        <taxon>Burkholderiales</taxon>
        <taxon>Sphaerotilaceae</taxon>
        <taxon>Ideonella</taxon>
    </lineage>
</organism>
<dbReference type="EC" id="2.1.1.-" evidence="2"/>
<keyword evidence="1" id="KW-1133">Transmembrane helix</keyword>
<dbReference type="Gene3D" id="3.40.50.150">
    <property type="entry name" value="Vaccinia Virus protein VP39"/>
    <property type="match status" value="1"/>
</dbReference>
<evidence type="ECO:0000256" key="1">
    <source>
        <dbReference type="SAM" id="Phobius"/>
    </source>
</evidence>
<dbReference type="Pfam" id="PF13489">
    <property type="entry name" value="Methyltransf_23"/>
    <property type="match status" value="1"/>
</dbReference>
<comment type="caution">
    <text evidence="2">The sequence shown here is derived from an EMBL/GenBank/DDBJ whole genome shotgun (WGS) entry which is preliminary data.</text>
</comment>
<keyword evidence="1" id="KW-0472">Membrane</keyword>
<reference evidence="2 3" key="1">
    <citation type="submission" date="2024-04" db="EMBL/GenBank/DDBJ databases">
        <title>Novel species of the genus Ideonella isolated from streams.</title>
        <authorList>
            <person name="Lu H."/>
        </authorList>
    </citation>
    <scope>NUCLEOTIDE SEQUENCE [LARGE SCALE GENOMIC DNA]</scope>
    <source>
        <strain evidence="2 3">LYT19W</strain>
    </source>
</reference>
<dbReference type="GO" id="GO:0008168">
    <property type="term" value="F:methyltransferase activity"/>
    <property type="evidence" value="ECO:0007669"/>
    <property type="project" value="UniProtKB-KW"/>
</dbReference>
<keyword evidence="1" id="KW-0812">Transmembrane</keyword>
<dbReference type="RefSeq" id="WP_341400032.1">
    <property type="nucleotide sequence ID" value="NZ_JBBUTI010000010.1"/>
</dbReference>
<keyword evidence="2" id="KW-0489">Methyltransferase</keyword>
<dbReference type="EMBL" id="JBBUTI010000010">
    <property type="protein sequence ID" value="MEK8047727.1"/>
    <property type="molecule type" value="Genomic_DNA"/>
</dbReference>
<name>A0ABU9C752_9BURK</name>
<keyword evidence="2" id="KW-0808">Transferase</keyword>
<dbReference type="Proteomes" id="UP001379945">
    <property type="component" value="Unassembled WGS sequence"/>
</dbReference>
<feature type="transmembrane region" description="Helical" evidence="1">
    <location>
        <begin position="185"/>
        <end position="208"/>
    </location>
</feature>
<dbReference type="InterPro" id="IPR029063">
    <property type="entry name" value="SAM-dependent_MTases_sf"/>
</dbReference>
<accession>A0ABU9C752</accession>
<protein>
    <submittedName>
        <fullName evidence="2">Class I SAM-dependent methyltransferase</fullName>
        <ecNumber evidence="2">2.1.1.-</ecNumber>
    </submittedName>
</protein>
<proteinExistence type="predicted"/>